<reference evidence="1 2" key="1">
    <citation type="submission" date="2024-06" db="EMBL/GenBank/DDBJ databases">
        <authorList>
            <person name="Campbell A.G."/>
        </authorList>
    </citation>
    <scope>NUCLEOTIDE SEQUENCE [LARGE SCALE GENOMIC DNA]</scope>
    <source>
        <strain evidence="1 2">EM12</strain>
    </source>
</reference>
<proteinExistence type="predicted"/>
<accession>A0ABV1QIH0</accession>
<dbReference type="RefSeq" id="WP_350392504.1">
    <property type="nucleotide sequence ID" value="NZ_JBELQE010000030.1"/>
</dbReference>
<keyword evidence="2" id="KW-1185">Reference proteome</keyword>
<name>A0ABV1QIH0_9HYPH</name>
<protein>
    <submittedName>
        <fullName evidence="1">Prevent-host-death protein</fullName>
    </submittedName>
</protein>
<dbReference type="EMBL" id="JBELQE010000030">
    <property type="protein sequence ID" value="MER2249190.1"/>
    <property type="molecule type" value="Genomic_DNA"/>
</dbReference>
<sequence length="91" mass="10066">MSESKPGDAAEPRRLGMREFRGNMAGFLREVREGRSFLIMSRDEVVAELRPPAAAIRSARQPGALRGQIRMAPDFDLLPPDLLAAMEGEVE</sequence>
<comment type="caution">
    <text evidence="1">The sequence shown here is derived from an EMBL/GenBank/DDBJ whole genome shotgun (WGS) entry which is preliminary data.</text>
</comment>
<dbReference type="Proteomes" id="UP001480955">
    <property type="component" value="Unassembled WGS sequence"/>
</dbReference>
<evidence type="ECO:0000313" key="1">
    <source>
        <dbReference type="EMBL" id="MER2249190.1"/>
    </source>
</evidence>
<organism evidence="1 2">
    <name type="scientific">Methylorubrum podarium</name>
    <dbReference type="NCBI Taxonomy" id="200476"/>
    <lineage>
        <taxon>Bacteria</taxon>
        <taxon>Pseudomonadati</taxon>
        <taxon>Pseudomonadota</taxon>
        <taxon>Alphaproteobacteria</taxon>
        <taxon>Hyphomicrobiales</taxon>
        <taxon>Methylobacteriaceae</taxon>
        <taxon>Methylorubrum</taxon>
    </lineage>
</organism>
<gene>
    <name evidence="1" type="ORF">ABS772_04600</name>
</gene>
<evidence type="ECO:0000313" key="2">
    <source>
        <dbReference type="Proteomes" id="UP001480955"/>
    </source>
</evidence>